<gene>
    <name evidence="1" type="ORF">rCG_58063</name>
</gene>
<proteinExistence type="predicted"/>
<evidence type="ECO:0000313" key="2">
    <source>
        <dbReference type="Proteomes" id="UP000234681"/>
    </source>
</evidence>
<feature type="non-terminal residue" evidence="1">
    <location>
        <position position="57"/>
    </location>
</feature>
<dbReference type="AlphaFoldDB" id="A6J577"/>
<name>A6J577_RAT</name>
<dbReference type="Proteomes" id="UP000234681">
    <property type="component" value="Chromosome 8"/>
</dbReference>
<evidence type="ECO:0000313" key="1">
    <source>
        <dbReference type="EMBL" id="EDL95750.1"/>
    </source>
</evidence>
<accession>A6J577</accession>
<organism evidence="1 2">
    <name type="scientific">Rattus norvegicus</name>
    <name type="common">Rat</name>
    <dbReference type="NCBI Taxonomy" id="10116"/>
    <lineage>
        <taxon>Eukaryota</taxon>
        <taxon>Metazoa</taxon>
        <taxon>Chordata</taxon>
        <taxon>Craniata</taxon>
        <taxon>Vertebrata</taxon>
        <taxon>Euteleostomi</taxon>
        <taxon>Mammalia</taxon>
        <taxon>Eutheria</taxon>
        <taxon>Euarchontoglires</taxon>
        <taxon>Glires</taxon>
        <taxon>Rodentia</taxon>
        <taxon>Myomorpha</taxon>
        <taxon>Muroidea</taxon>
        <taxon>Muridae</taxon>
        <taxon>Murinae</taxon>
        <taxon>Rattus</taxon>
    </lineage>
</organism>
<protein>
    <submittedName>
        <fullName evidence="1">RCG58063</fullName>
    </submittedName>
</protein>
<sequence>MSMTPPGGRTEPTPARCPHICVPQISLYSWGSVHQPTTHTLLACAWVTADGCLTGGP</sequence>
<dbReference type="EMBL" id="CH473975">
    <property type="protein sequence ID" value="EDL95750.1"/>
    <property type="molecule type" value="Genomic_DNA"/>
</dbReference>
<reference evidence="2" key="1">
    <citation type="submission" date="2005-09" db="EMBL/GenBank/DDBJ databases">
        <authorList>
            <person name="Mural R.J."/>
            <person name="Li P.W."/>
            <person name="Adams M.D."/>
            <person name="Amanatides P.G."/>
            <person name="Baden-Tillson H."/>
            <person name="Barnstead M."/>
            <person name="Chin S.H."/>
            <person name="Dew I."/>
            <person name="Evans C.A."/>
            <person name="Ferriera S."/>
            <person name="Flanigan M."/>
            <person name="Fosler C."/>
            <person name="Glodek A."/>
            <person name="Gu Z."/>
            <person name="Holt R.A."/>
            <person name="Jennings D."/>
            <person name="Kraft C.L."/>
            <person name="Lu F."/>
            <person name="Nguyen T."/>
            <person name="Nusskern D.R."/>
            <person name="Pfannkoch C.M."/>
            <person name="Sitter C."/>
            <person name="Sutton G.G."/>
            <person name="Venter J.C."/>
            <person name="Wang Z."/>
            <person name="Woodage T."/>
            <person name="Zheng X.H."/>
            <person name="Zhong F."/>
        </authorList>
    </citation>
    <scope>NUCLEOTIDE SEQUENCE [LARGE SCALE GENOMIC DNA]</scope>
    <source>
        <strain>BN</strain>
        <strain evidence="2">Sprague-Dawley</strain>
    </source>
</reference>